<reference evidence="3" key="1">
    <citation type="submission" date="2025-08" db="UniProtKB">
        <authorList>
            <consortium name="RefSeq"/>
        </authorList>
    </citation>
    <scope>IDENTIFICATION</scope>
</reference>
<dbReference type="InterPro" id="IPR031907">
    <property type="entry name" value="MCM3AP_GANP"/>
</dbReference>
<gene>
    <name evidence="3" type="primary">LOC107125092</name>
</gene>
<keyword evidence="2" id="KW-1185">Reference proteome</keyword>
<sequence>AVSKDGQVHVYFVKEHLRTFVRPSSWEEARLKTQKEVQQSQGRSVIKTQVLPQPCFHSLSPAKHDASVRNPSDEEPRVPSAADLTLTISHLDRLPECLSAKLQLEKSESRRFDEQLEQFLVSSAEPLWDPQSLPLYLPEALISMPQIIPPVAKRPVPRSPE</sequence>
<evidence type="ECO:0000313" key="3">
    <source>
        <dbReference type="RefSeq" id="XP_015284041.1"/>
    </source>
</evidence>
<feature type="non-terminal residue" evidence="3">
    <location>
        <position position="161"/>
    </location>
</feature>
<dbReference type="RefSeq" id="XP_015284041.1">
    <property type="nucleotide sequence ID" value="XM_015428555.1"/>
</dbReference>
<protein>
    <submittedName>
        <fullName evidence="3">Germinal-center associated nuclear protein-like</fullName>
    </submittedName>
</protein>
<organism evidence="2 3">
    <name type="scientific">Gekko japonicus</name>
    <name type="common">Schlegel's Japanese gecko</name>
    <dbReference type="NCBI Taxonomy" id="146911"/>
    <lineage>
        <taxon>Eukaryota</taxon>
        <taxon>Metazoa</taxon>
        <taxon>Chordata</taxon>
        <taxon>Craniata</taxon>
        <taxon>Vertebrata</taxon>
        <taxon>Euteleostomi</taxon>
        <taxon>Lepidosauria</taxon>
        <taxon>Squamata</taxon>
        <taxon>Bifurcata</taxon>
        <taxon>Gekkota</taxon>
        <taxon>Gekkonidae</taxon>
        <taxon>Gekkoninae</taxon>
        <taxon>Gekko</taxon>
    </lineage>
</organism>
<evidence type="ECO:0000259" key="1">
    <source>
        <dbReference type="Pfam" id="PF16769"/>
    </source>
</evidence>
<name>A0ABM1LDK4_GEKJA</name>
<dbReference type="Proteomes" id="UP000694871">
    <property type="component" value="Unplaced"/>
</dbReference>
<proteinExistence type="predicted"/>
<evidence type="ECO:0000313" key="2">
    <source>
        <dbReference type="Proteomes" id="UP000694871"/>
    </source>
</evidence>
<accession>A0ABM1LDK4</accession>
<dbReference type="GeneID" id="107125092"/>
<feature type="non-terminal residue" evidence="3">
    <location>
        <position position="1"/>
    </location>
</feature>
<dbReference type="Pfam" id="PF16769">
    <property type="entry name" value="MCM3AP_GANP"/>
    <property type="match status" value="1"/>
</dbReference>
<feature type="domain" description="Germinal-centre associated nuclear protein MCM3AP" evidence="1">
    <location>
        <begin position="1"/>
        <end position="156"/>
    </location>
</feature>